<proteinExistence type="predicted"/>
<comment type="caution">
    <text evidence="1">The sequence shown here is derived from an EMBL/GenBank/DDBJ whole genome shotgun (WGS) entry which is preliminary data.</text>
</comment>
<organism evidence="1 2">
    <name type="scientific">Ditylenchus destructor</name>
    <dbReference type="NCBI Taxonomy" id="166010"/>
    <lineage>
        <taxon>Eukaryota</taxon>
        <taxon>Metazoa</taxon>
        <taxon>Ecdysozoa</taxon>
        <taxon>Nematoda</taxon>
        <taxon>Chromadorea</taxon>
        <taxon>Rhabditida</taxon>
        <taxon>Tylenchina</taxon>
        <taxon>Tylenchomorpha</taxon>
        <taxon>Sphaerularioidea</taxon>
        <taxon>Anguinidae</taxon>
        <taxon>Anguininae</taxon>
        <taxon>Ditylenchus</taxon>
    </lineage>
</organism>
<keyword evidence="2" id="KW-1185">Reference proteome</keyword>
<reference evidence="1" key="1">
    <citation type="submission" date="2022-01" db="EMBL/GenBank/DDBJ databases">
        <title>Genome Sequence Resource for Two Populations of Ditylenchus destructor, the Migratory Endoparasitic Phytonematode.</title>
        <authorList>
            <person name="Zhang H."/>
            <person name="Lin R."/>
            <person name="Xie B."/>
        </authorList>
    </citation>
    <scope>NUCLEOTIDE SEQUENCE</scope>
    <source>
        <strain evidence="1">BazhouSP</strain>
    </source>
</reference>
<evidence type="ECO:0000313" key="2">
    <source>
        <dbReference type="Proteomes" id="UP001201812"/>
    </source>
</evidence>
<evidence type="ECO:0000313" key="1">
    <source>
        <dbReference type="EMBL" id="KAI1715684.1"/>
    </source>
</evidence>
<accession>A0AAD4N5M3</accession>
<dbReference type="AlphaFoldDB" id="A0AAD4N5M3"/>
<dbReference type="EMBL" id="JAKKPZ010000011">
    <property type="protein sequence ID" value="KAI1715684.1"/>
    <property type="molecule type" value="Genomic_DNA"/>
</dbReference>
<dbReference type="Proteomes" id="UP001201812">
    <property type="component" value="Unassembled WGS sequence"/>
</dbReference>
<sequence>MGKPKERLSSRKPTNVPDDKACFTVSQYLGYMPKRQEIQLESQRDWCKAISQIPTLYPSEAYYESPQQRFQYSAVLIKLQNLFRQSAMHKRTSDTLVAHRLVEEFEKAYAERCNDPPLKSYFYNDAHKENYDDIFRRLSPYTDHMALHSLARHIERMEELISEIDSMQKCDENSEVNS</sequence>
<gene>
    <name evidence="1" type="ORF">DdX_08008</name>
</gene>
<name>A0AAD4N5M3_9BILA</name>
<protein>
    <submittedName>
        <fullName evidence="1">Uncharacterized protein</fullName>
    </submittedName>
</protein>